<organism evidence="1 2">
    <name type="scientific">Paracoccus benzoatiresistens</name>
    <dbReference type="NCBI Taxonomy" id="2997341"/>
    <lineage>
        <taxon>Bacteria</taxon>
        <taxon>Pseudomonadati</taxon>
        <taxon>Pseudomonadota</taxon>
        <taxon>Alphaproteobacteria</taxon>
        <taxon>Rhodobacterales</taxon>
        <taxon>Paracoccaceae</taxon>
        <taxon>Paracoccus</taxon>
    </lineage>
</organism>
<evidence type="ECO:0000313" key="2">
    <source>
        <dbReference type="Proteomes" id="UP001149822"/>
    </source>
</evidence>
<gene>
    <name evidence="1" type="ORF">OU682_01720</name>
</gene>
<dbReference type="EMBL" id="JAPTYD010000001">
    <property type="protein sequence ID" value="MCZ0960332.1"/>
    <property type="molecule type" value="Genomic_DNA"/>
</dbReference>
<dbReference type="Proteomes" id="UP001149822">
    <property type="component" value="Unassembled WGS sequence"/>
</dbReference>
<name>A0ABT4IZQ5_9RHOB</name>
<accession>A0ABT4IZQ5</accession>
<sequence>MRRRRIDDHAAEVGMAGQEAVKAPVQHRLDHGKGFRLARRAEGMGMDLEPEAMGGLDEGLGDAGMADGSGIVAAADAMDVVLRADGNQLRDLGLMPSQGRQAASS</sequence>
<keyword evidence="2" id="KW-1185">Reference proteome</keyword>
<proteinExistence type="predicted"/>
<protein>
    <submittedName>
        <fullName evidence="1">Uncharacterized protein</fullName>
    </submittedName>
</protein>
<reference evidence="1" key="1">
    <citation type="submission" date="2022-12" db="EMBL/GenBank/DDBJ databases">
        <title>Paracoccus sp. EF6 isolated from a lake water.</title>
        <authorList>
            <person name="Liu H."/>
        </authorList>
    </citation>
    <scope>NUCLEOTIDE SEQUENCE</scope>
    <source>
        <strain evidence="1">EF6</strain>
    </source>
</reference>
<evidence type="ECO:0000313" key="1">
    <source>
        <dbReference type="EMBL" id="MCZ0960332.1"/>
    </source>
</evidence>
<dbReference type="RefSeq" id="WP_268940323.1">
    <property type="nucleotide sequence ID" value="NZ_JAPTYD010000001.1"/>
</dbReference>
<comment type="caution">
    <text evidence="1">The sequence shown here is derived from an EMBL/GenBank/DDBJ whole genome shotgun (WGS) entry which is preliminary data.</text>
</comment>